<accession>A0A7C8MHX4</accession>
<proteinExistence type="predicted"/>
<keyword evidence="2" id="KW-1185">Reference proteome</keyword>
<dbReference type="AlphaFoldDB" id="A0A7C8MHX4"/>
<evidence type="ECO:0000313" key="2">
    <source>
        <dbReference type="Proteomes" id="UP000481861"/>
    </source>
</evidence>
<dbReference type="Proteomes" id="UP000481861">
    <property type="component" value="Unassembled WGS sequence"/>
</dbReference>
<organism evidence="1 2">
    <name type="scientific">Massariosphaeria phaeospora</name>
    <dbReference type="NCBI Taxonomy" id="100035"/>
    <lineage>
        <taxon>Eukaryota</taxon>
        <taxon>Fungi</taxon>
        <taxon>Dikarya</taxon>
        <taxon>Ascomycota</taxon>
        <taxon>Pezizomycotina</taxon>
        <taxon>Dothideomycetes</taxon>
        <taxon>Pleosporomycetidae</taxon>
        <taxon>Pleosporales</taxon>
        <taxon>Pleosporales incertae sedis</taxon>
        <taxon>Massariosphaeria</taxon>
    </lineage>
</organism>
<name>A0A7C8MHX4_9PLEO</name>
<gene>
    <name evidence="1" type="ORF">BDV95DRAFT_598177</name>
</gene>
<dbReference type="EMBL" id="JAADJZ010000023">
    <property type="protein sequence ID" value="KAF2867525.1"/>
    <property type="molecule type" value="Genomic_DNA"/>
</dbReference>
<sequence>MKLASERRRLHTASHRRPAKLLFRGQLASLAASGWRAPFSCFTKHVWALAVSGVPRRYAARYGGQSQRRQPWPYPLSAAPGASASAQRATRPCVHDGGAVAPCCRPEARRVARLGGCAVKGVTAAAERCWLCAARGVTNLGMVRSTLQLLVNRSTILGANC</sequence>
<protein>
    <submittedName>
        <fullName evidence="1">Uncharacterized protein</fullName>
    </submittedName>
</protein>
<comment type="caution">
    <text evidence="1">The sequence shown here is derived from an EMBL/GenBank/DDBJ whole genome shotgun (WGS) entry which is preliminary data.</text>
</comment>
<evidence type="ECO:0000313" key="1">
    <source>
        <dbReference type="EMBL" id="KAF2867525.1"/>
    </source>
</evidence>
<reference evidence="1 2" key="1">
    <citation type="submission" date="2020-01" db="EMBL/GenBank/DDBJ databases">
        <authorList>
            <consortium name="DOE Joint Genome Institute"/>
            <person name="Haridas S."/>
            <person name="Albert R."/>
            <person name="Binder M."/>
            <person name="Bloem J."/>
            <person name="Labutti K."/>
            <person name="Salamov A."/>
            <person name="Andreopoulos B."/>
            <person name="Baker S.E."/>
            <person name="Barry K."/>
            <person name="Bills G."/>
            <person name="Bluhm B.H."/>
            <person name="Cannon C."/>
            <person name="Castanera R."/>
            <person name="Culley D.E."/>
            <person name="Daum C."/>
            <person name="Ezra D."/>
            <person name="Gonzalez J.B."/>
            <person name="Henrissat B."/>
            <person name="Kuo A."/>
            <person name="Liang C."/>
            <person name="Lipzen A."/>
            <person name="Lutzoni F."/>
            <person name="Magnuson J."/>
            <person name="Mondo S."/>
            <person name="Nolan M."/>
            <person name="Ohm R."/>
            <person name="Pangilinan J."/>
            <person name="Park H.-J.H."/>
            <person name="Ramirez L."/>
            <person name="Alfaro M."/>
            <person name="Sun H."/>
            <person name="Tritt A."/>
            <person name="Yoshinaga Y."/>
            <person name="Zwiers L.-H.L."/>
            <person name="Turgeon B.G."/>
            <person name="Goodwin S.B."/>
            <person name="Spatafora J.W."/>
            <person name="Crous P.W."/>
            <person name="Grigoriev I.V."/>
        </authorList>
    </citation>
    <scope>NUCLEOTIDE SEQUENCE [LARGE SCALE GENOMIC DNA]</scope>
    <source>
        <strain evidence="1 2">CBS 611.86</strain>
    </source>
</reference>